<protein>
    <submittedName>
        <fullName evidence="3">Short-chain dehydrogenase/reductase SDR</fullName>
    </submittedName>
</protein>
<dbReference type="SUPFAM" id="SSF51735">
    <property type="entry name" value="NAD(P)-binding Rossmann-fold domains"/>
    <property type="match status" value="1"/>
</dbReference>
<evidence type="ECO:0000313" key="3">
    <source>
        <dbReference type="EMBL" id="ADP98488.1"/>
    </source>
</evidence>
<dbReference type="InterPro" id="IPR002347">
    <property type="entry name" value="SDR_fam"/>
</dbReference>
<organism evidence="3 4">
    <name type="scientific">Marinobacter adhaerens (strain DSM 23420 / HP15)</name>
    <dbReference type="NCBI Taxonomy" id="225937"/>
    <lineage>
        <taxon>Bacteria</taxon>
        <taxon>Pseudomonadati</taxon>
        <taxon>Pseudomonadota</taxon>
        <taxon>Gammaproteobacteria</taxon>
        <taxon>Pseudomonadales</taxon>
        <taxon>Marinobacteraceae</taxon>
        <taxon>Marinobacter</taxon>
    </lineage>
</organism>
<proteinExistence type="inferred from homology"/>
<dbReference type="HOGENOM" id="CLU_010194_1_0_6"/>
<dbReference type="STRING" id="225937.HP15_2724"/>
<reference evidence="3 4" key="1">
    <citation type="journal article" date="2010" name="Stand. Genomic Sci.">
        <title>Complete genome sequence of Marinobacter adhaerens type strain (HP15), a diatom-interacting marine microorganism.</title>
        <authorList>
            <person name="Gardes A."/>
            <person name="Kaeppel E."/>
            <person name="Shehzad A."/>
            <person name="Seebah S."/>
            <person name="Teeling H."/>
            <person name="Yarza P."/>
            <person name="Glockner F.O."/>
            <person name="Grossart H.P."/>
            <person name="Ullrich M.S."/>
        </authorList>
    </citation>
    <scope>NUCLEOTIDE SEQUENCE [LARGE SCALE GENOMIC DNA]</scope>
    <source>
        <strain evidence="4">DSM 23420 / HP15</strain>
    </source>
</reference>
<evidence type="ECO:0000313" key="4">
    <source>
        <dbReference type="Proteomes" id="UP000007077"/>
    </source>
</evidence>
<dbReference type="InterPro" id="IPR036291">
    <property type="entry name" value="NAD(P)-bd_dom_sf"/>
</dbReference>
<reference evidence="4" key="2">
    <citation type="submission" date="2010-02" db="EMBL/GenBank/DDBJ databases">
        <title>Complete genome sequence of Marinobacter adhaerens type strain (HP15).</title>
        <authorList>
            <person name="Gaerdes A.A.M."/>
            <person name="Kaeppel E."/>
            <person name="Shezad A."/>
            <person name="Seebah S."/>
            <person name="Teeling H."/>
            <person name="Yarza P."/>
            <person name="Gloeckner F.O."/>
            <person name="Ullrich M.S."/>
        </authorList>
    </citation>
    <scope>NUCLEOTIDE SEQUENCE [LARGE SCALE GENOMIC DNA]</scope>
    <source>
        <strain evidence="4">DSM 23420 / HP15</strain>
    </source>
</reference>
<keyword evidence="2" id="KW-0560">Oxidoreductase</keyword>
<dbReference type="eggNOG" id="COG1028">
    <property type="taxonomic scope" value="Bacteria"/>
</dbReference>
<gene>
    <name evidence="3" type="ordered locus">HP15_2724</name>
</gene>
<dbReference type="PRINTS" id="PR00081">
    <property type="entry name" value="GDHRDH"/>
</dbReference>
<dbReference type="KEGG" id="mad:HP15_2724"/>
<dbReference type="AlphaFoldDB" id="E4PKL2"/>
<name>E4PKL2_MARAH</name>
<dbReference type="EMBL" id="CP001978">
    <property type="protein sequence ID" value="ADP98488.1"/>
    <property type="molecule type" value="Genomic_DNA"/>
</dbReference>
<dbReference type="PANTHER" id="PTHR24321">
    <property type="entry name" value="DEHYDROGENASES, SHORT CHAIN"/>
    <property type="match status" value="1"/>
</dbReference>
<dbReference type="PRINTS" id="PR00080">
    <property type="entry name" value="SDRFAMILY"/>
</dbReference>
<dbReference type="GO" id="GO:0016491">
    <property type="term" value="F:oxidoreductase activity"/>
    <property type="evidence" value="ECO:0007669"/>
    <property type="project" value="UniProtKB-KW"/>
</dbReference>
<dbReference type="PATRIC" id="fig|225937.3.peg.2751"/>
<sequence>MYTEIDDLGRRKEIKLGFRMKRLDGKTALITGAARGIGEAIAIQFAEQGATVIVSDIDDQMGQALVDSSKLDMHYLHLDVSDESQWITCAKSIEDQFGGLDILVNNAGITGFLESAGPHDPEHLDLASWETVHATNLNGVALGCKYGIKLMKSSRSASIVNISSRSGLVGIPGAAAYASSKAGVRNHTKSVALHCAEKGYPIRCNSIHPGAIMSPMWEAMLGEGEAREAAIAEVEAGVPIGRMGKPEDVAYAALYLASDESNYVTGIELNIDGGILAGSASAPARR</sequence>
<dbReference type="Pfam" id="PF13561">
    <property type="entry name" value="adh_short_C2"/>
    <property type="match status" value="1"/>
</dbReference>
<accession>E4PKL2</accession>
<comment type="similarity">
    <text evidence="1">Belongs to the short-chain dehydrogenases/reductases (SDR) family.</text>
</comment>
<evidence type="ECO:0000256" key="1">
    <source>
        <dbReference type="ARBA" id="ARBA00006484"/>
    </source>
</evidence>
<dbReference type="PANTHER" id="PTHR24321:SF15">
    <property type="entry name" value="OXIDOREDUCTASE UCPA"/>
    <property type="match status" value="1"/>
</dbReference>
<dbReference type="FunFam" id="3.40.50.720:FF:000084">
    <property type="entry name" value="Short-chain dehydrogenase reductase"/>
    <property type="match status" value="1"/>
</dbReference>
<dbReference type="Gene3D" id="3.40.50.720">
    <property type="entry name" value="NAD(P)-binding Rossmann-like Domain"/>
    <property type="match status" value="1"/>
</dbReference>
<dbReference type="Proteomes" id="UP000007077">
    <property type="component" value="Chromosome"/>
</dbReference>
<evidence type="ECO:0000256" key="2">
    <source>
        <dbReference type="ARBA" id="ARBA00023002"/>
    </source>
</evidence>